<comment type="caution">
    <text evidence="3">The sequence shown here is derived from an EMBL/GenBank/DDBJ whole genome shotgun (WGS) entry which is preliminary data.</text>
</comment>
<evidence type="ECO:0000256" key="2">
    <source>
        <dbReference type="SAM" id="Phobius"/>
    </source>
</evidence>
<feature type="transmembrane region" description="Helical" evidence="2">
    <location>
        <begin position="6"/>
        <end position="27"/>
    </location>
</feature>
<reference evidence="3" key="2">
    <citation type="journal article" date="2021" name="PeerJ">
        <title>Extensive microbial diversity within the chicken gut microbiome revealed by metagenomics and culture.</title>
        <authorList>
            <person name="Gilroy R."/>
            <person name="Ravi A."/>
            <person name="Getino M."/>
            <person name="Pursley I."/>
            <person name="Horton D.L."/>
            <person name="Alikhan N.F."/>
            <person name="Baker D."/>
            <person name="Gharbi K."/>
            <person name="Hall N."/>
            <person name="Watson M."/>
            <person name="Adriaenssens E.M."/>
            <person name="Foster-Nyarko E."/>
            <person name="Jarju S."/>
            <person name="Secka A."/>
            <person name="Antonio M."/>
            <person name="Oren A."/>
            <person name="Chaudhuri R.R."/>
            <person name="La Ragione R."/>
            <person name="Hildebrand F."/>
            <person name="Pallen M.J."/>
        </authorList>
    </citation>
    <scope>NUCLEOTIDE SEQUENCE</scope>
    <source>
        <strain evidence="3">CHK123-3438</strain>
    </source>
</reference>
<feature type="region of interest" description="Disordered" evidence="1">
    <location>
        <begin position="80"/>
        <end position="103"/>
    </location>
</feature>
<keyword evidence="2" id="KW-0812">Transmembrane</keyword>
<proteinExistence type="predicted"/>
<protein>
    <recommendedName>
        <fullName evidence="5">DUF1490 family protein</fullName>
    </recommendedName>
</protein>
<dbReference type="EMBL" id="DVKS01000084">
    <property type="protein sequence ID" value="HIT41479.1"/>
    <property type="molecule type" value="Genomic_DNA"/>
</dbReference>
<evidence type="ECO:0000313" key="3">
    <source>
        <dbReference type="EMBL" id="HIT41479.1"/>
    </source>
</evidence>
<evidence type="ECO:0000313" key="4">
    <source>
        <dbReference type="Proteomes" id="UP000886860"/>
    </source>
</evidence>
<keyword evidence="2" id="KW-1133">Transmembrane helix</keyword>
<gene>
    <name evidence="3" type="ORF">IAB60_05130</name>
</gene>
<keyword evidence="2" id="KW-0472">Membrane</keyword>
<evidence type="ECO:0000256" key="1">
    <source>
        <dbReference type="SAM" id="MobiDB-lite"/>
    </source>
</evidence>
<dbReference type="AlphaFoldDB" id="A0A9D1GJV6"/>
<name>A0A9D1GJV6_9FIRM</name>
<reference evidence="3" key="1">
    <citation type="submission" date="2020-10" db="EMBL/GenBank/DDBJ databases">
        <authorList>
            <person name="Gilroy R."/>
        </authorList>
    </citation>
    <scope>NUCLEOTIDE SEQUENCE</scope>
    <source>
        <strain evidence="3">CHK123-3438</strain>
    </source>
</reference>
<evidence type="ECO:0008006" key="5">
    <source>
        <dbReference type="Google" id="ProtNLM"/>
    </source>
</evidence>
<accession>A0A9D1GJV6</accession>
<organism evidence="3 4">
    <name type="scientific">Candidatus Caccovicinus merdipullorum</name>
    <dbReference type="NCBI Taxonomy" id="2840724"/>
    <lineage>
        <taxon>Bacteria</taxon>
        <taxon>Bacillati</taxon>
        <taxon>Bacillota</taxon>
        <taxon>Clostridia</taxon>
        <taxon>Eubacteriales</taxon>
        <taxon>Candidatus Caccovicinus</taxon>
    </lineage>
</organism>
<sequence length="103" mass="11139">MIEKELLKKIGIFAGGVLFGTAGVKILGSSDAKKMYVNCVAAGLRAKDSVMTTAVNIQENAEDILAEAKEINRQRTEEIFEDQEETASAAEEEKAETQEAACQ</sequence>
<dbReference type="InterPro" id="IPR046092">
    <property type="entry name" value="DUF6110"/>
</dbReference>
<dbReference type="Proteomes" id="UP000886860">
    <property type="component" value="Unassembled WGS sequence"/>
</dbReference>
<dbReference type="Pfam" id="PF19605">
    <property type="entry name" value="DUF6110"/>
    <property type="match status" value="1"/>
</dbReference>